<protein>
    <recommendedName>
        <fullName evidence="4">PsbP C-terminal domain-containing protein</fullName>
    </recommendedName>
</protein>
<evidence type="ECO:0008006" key="4">
    <source>
        <dbReference type="Google" id="ProtNLM"/>
    </source>
</evidence>
<accession>A0A0G0PR23</accession>
<evidence type="ECO:0000256" key="1">
    <source>
        <dbReference type="SAM" id="Phobius"/>
    </source>
</evidence>
<keyword evidence="1" id="KW-0812">Transmembrane</keyword>
<dbReference type="AlphaFoldDB" id="A0A0G0PR23"/>
<name>A0A0G0PR23_9BACT</name>
<keyword evidence="1" id="KW-1133">Transmembrane helix</keyword>
<dbReference type="Proteomes" id="UP000034793">
    <property type="component" value="Unassembled WGS sequence"/>
</dbReference>
<dbReference type="Pfam" id="PF18933">
    <property type="entry name" value="PsbP_2"/>
    <property type="match status" value="1"/>
</dbReference>
<evidence type="ECO:0000313" key="3">
    <source>
        <dbReference type="Proteomes" id="UP000034793"/>
    </source>
</evidence>
<dbReference type="EMBL" id="LBXL01000008">
    <property type="protein sequence ID" value="KKR30383.1"/>
    <property type="molecule type" value="Genomic_DNA"/>
</dbReference>
<comment type="caution">
    <text evidence="2">The sequence shown here is derived from an EMBL/GenBank/DDBJ whole genome shotgun (WGS) entry which is preliminary data.</text>
</comment>
<keyword evidence="1" id="KW-0472">Membrane</keyword>
<sequence length="203" mass="23106">MIKFQKGFIHLFLLIVLALVVVGGIGFYAYKNGQLGITPSQRQISISPTPDLTADWKTYVDDYFDFEIKYPSDWQFTKNETNWEYGMQFVWAISPDIIKKDDEGRVIEGVSFNVAIHDSKQTALEELVKVVKDGGGIESSYTVNGISGILLYQENSPFKNSKRKVFVAQKGEIVYSVELVWSKQKPEAEKVLDQILSTFKFIE</sequence>
<feature type="transmembrane region" description="Helical" evidence="1">
    <location>
        <begin position="7"/>
        <end position="30"/>
    </location>
</feature>
<evidence type="ECO:0000313" key="2">
    <source>
        <dbReference type="EMBL" id="KKR30383.1"/>
    </source>
</evidence>
<proteinExistence type="predicted"/>
<organism evidence="2 3">
    <name type="scientific">Candidatus Woesebacteria bacterium GW2011_GWA1_39_8</name>
    <dbReference type="NCBI Taxonomy" id="1618552"/>
    <lineage>
        <taxon>Bacteria</taxon>
        <taxon>Candidatus Woeseibacteriota</taxon>
    </lineage>
</organism>
<gene>
    <name evidence="2" type="ORF">UT61_C0008G0039</name>
</gene>
<reference evidence="2 3" key="1">
    <citation type="journal article" date="2015" name="Nature">
        <title>rRNA introns, odd ribosomes, and small enigmatic genomes across a large radiation of phyla.</title>
        <authorList>
            <person name="Brown C.T."/>
            <person name="Hug L.A."/>
            <person name="Thomas B.C."/>
            <person name="Sharon I."/>
            <person name="Castelle C.J."/>
            <person name="Singh A."/>
            <person name="Wilkins M.J."/>
            <person name="Williams K.H."/>
            <person name="Banfield J.F."/>
        </authorList>
    </citation>
    <scope>NUCLEOTIDE SEQUENCE [LARGE SCALE GENOMIC DNA]</scope>
</reference>